<dbReference type="GO" id="GO:0008168">
    <property type="term" value="F:methyltransferase activity"/>
    <property type="evidence" value="ECO:0007669"/>
    <property type="project" value="UniProtKB-KW"/>
</dbReference>
<dbReference type="InterPro" id="IPR041698">
    <property type="entry name" value="Methyltransf_25"/>
</dbReference>
<keyword evidence="2" id="KW-0489">Methyltransferase</keyword>
<evidence type="ECO:0000259" key="1">
    <source>
        <dbReference type="Pfam" id="PF13649"/>
    </source>
</evidence>
<feature type="domain" description="Methyltransferase" evidence="1">
    <location>
        <begin position="43"/>
        <end position="136"/>
    </location>
</feature>
<comment type="caution">
    <text evidence="2">The sequence shown here is derived from an EMBL/GenBank/DDBJ whole genome shotgun (WGS) entry which is preliminary data.</text>
</comment>
<keyword evidence="2" id="KW-0808">Transferase</keyword>
<proteinExistence type="predicted"/>
<gene>
    <name evidence="2" type="ORF">KK060_05170</name>
</gene>
<name>A0ABS5VMI2_9BACT</name>
<dbReference type="RefSeq" id="WP_254152627.1">
    <property type="nucleotide sequence ID" value="NZ_JAHESD010000007.1"/>
</dbReference>
<sequence length="208" mass="24525">MNTLNIFDKVAKYYDLIASVVFGGQIKSSQKYFLRYLNNSENVLIIGGGTGWIAKEILLLYPKIKITYVEASLRMIEETEQKLQQYADNVIFIHGTEESLPKEVEYDAIIANFFLDLFKEEQLQEVVSKLKRSTRKDSLWLVSDFQDKGVWWQRVLLRSMFLFFRFACGIHLKRLPNWKNLFSNSKFVVLDSKDFFRGFIHSVVYKIY</sequence>
<dbReference type="Proteomes" id="UP000772618">
    <property type="component" value="Unassembled WGS sequence"/>
</dbReference>
<dbReference type="InterPro" id="IPR030373">
    <property type="entry name" value="PABS_CS"/>
</dbReference>
<protein>
    <submittedName>
        <fullName evidence="2">Methyltransferase domain-containing protein</fullName>
    </submittedName>
</protein>
<dbReference type="Pfam" id="PF13649">
    <property type="entry name" value="Methyltransf_25"/>
    <property type="match status" value="1"/>
</dbReference>
<reference evidence="2 3" key="1">
    <citation type="submission" date="2021-05" db="EMBL/GenBank/DDBJ databases">
        <title>A Polyphasic approach of four new species of the genus Ohtaekwangia: Ohtaekwangia histidinii sp. nov., Ohtaekwangia cretensis sp. nov., Ohtaekwangia indiensis sp. nov., Ohtaekwangia reichenbachii sp. nov. from diverse environment.</title>
        <authorList>
            <person name="Octaviana S."/>
        </authorList>
    </citation>
    <scope>NUCLEOTIDE SEQUENCE [LARGE SCALE GENOMIC DNA]</scope>
    <source>
        <strain evidence="2 3">PWU20</strain>
    </source>
</reference>
<keyword evidence="3" id="KW-1185">Reference proteome</keyword>
<evidence type="ECO:0000313" key="3">
    <source>
        <dbReference type="Proteomes" id="UP000772618"/>
    </source>
</evidence>
<dbReference type="GO" id="GO:0032259">
    <property type="term" value="P:methylation"/>
    <property type="evidence" value="ECO:0007669"/>
    <property type="project" value="UniProtKB-KW"/>
</dbReference>
<dbReference type="InterPro" id="IPR029063">
    <property type="entry name" value="SAM-dependent_MTases_sf"/>
</dbReference>
<evidence type="ECO:0000313" key="2">
    <source>
        <dbReference type="EMBL" id="MBT1702660.1"/>
    </source>
</evidence>
<dbReference type="SUPFAM" id="SSF53335">
    <property type="entry name" value="S-adenosyl-L-methionine-dependent methyltransferases"/>
    <property type="match status" value="1"/>
</dbReference>
<organism evidence="2 3">
    <name type="scientific">Chryseosolibacter indicus</name>
    <dbReference type="NCBI Taxonomy" id="2782351"/>
    <lineage>
        <taxon>Bacteria</taxon>
        <taxon>Pseudomonadati</taxon>
        <taxon>Bacteroidota</taxon>
        <taxon>Cytophagia</taxon>
        <taxon>Cytophagales</taxon>
        <taxon>Chryseotaleaceae</taxon>
        <taxon>Chryseosolibacter</taxon>
    </lineage>
</organism>
<dbReference type="PROSITE" id="PS01330">
    <property type="entry name" value="PABS_1"/>
    <property type="match status" value="1"/>
</dbReference>
<dbReference type="CDD" id="cd02440">
    <property type="entry name" value="AdoMet_MTases"/>
    <property type="match status" value="1"/>
</dbReference>
<dbReference type="Gene3D" id="3.40.50.150">
    <property type="entry name" value="Vaccinia Virus protein VP39"/>
    <property type="match status" value="1"/>
</dbReference>
<accession>A0ABS5VMI2</accession>
<dbReference type="EMBL" id="JAHESD010000007">
    <property type="protein sequence ID" value="MBT1702660.1"/>
    <property type="molecule type" value="Genomic_DNA"/>
</dbReference>